<dbReference type="AlphaFoldDB" id="A0A2Y9C246"/>
<keyword evidence="2" id="KW-1185">Reference proteome</keyword>
<sequence>MRVWLGSLRWLSFAVLAVLVGFVGLDCVAPPRADADTPVAAGEYVPVASTRLMDTRSSGGALVAGETRNVTVTGVAGVPASGVSAVSVTIAGSGATADTWFTAFAAGATRPGISQLTVPQGTYSVANTAIVPVGANGQISIYNYAGSANLIVDIGGYYDNNQATSAGGTFVPLNPARIVDSRSGLGTTKAKWGAGETRAVQVTGQGGVPSSGVSAVVVNVTGSGPSANSWMRAWGAGSAPSTSMLNLTAGQDAGAMVQSGLTSDGKLNLYLSAGSVDVLVDVEGYYLTPDHDAQNYFVPIAPTRILATSSGLNVKAGKVTPGSSVTVPVRGVAVNSSTVVPNSKSVSAVVVSLTEAHNNAGGFLTAYPTDQARPNASVMNYQSGVCPKLCVSGLA</sequence>
<dbReference type="EMBL" id="UESZ01000001">
    <property type="protein sequence ID" value="SSA35453.1"/>
    <property type="molecule type" value="Genomic_DNA"/>
</dbReference>
<dbReference type="OrthoDB" id="4855196at2"/>
<proteinExistence type="predicted"/>
<gene>
    <name evidence="1" type="ORF">SAMN04489750_2813</name>
</gene>
<evidence type="ECO:0000313" key="2">
    <source>
        <dbReference type="Proteomes" id="UP000250028"/>
    </source>
</evidence>
<protein>
    <submittedName>
        <fullName evidence="1">Uncharacterized protein</fullName>
    </submittedName>
</protein>
<accession>A0A2Y9C246</accession>
<name>A0A2Y9C246_9MICO</name>
<organism evidence="1 2">
    <name type="scientific">Branchiibius hedensis</name>
    <dbReference type="NCBI Taxonomy" id="672460"/>
    <lineage>
        <taxon>Bacteria</taxon>
        <taxon>Bacillati</taxon>
        <taxon>Actinomycetota</taxon>
        <taxon>Actinomycetes</taxon>
        <taxon>Micrococcales</taxon>
        <taxon>Dermacoccaceae</taxon>
        <taxon>Branchiibius</taxon>
    </lineage>
</organism>
<reference evidence="2" key="1">
    <citation type="submission" date="2016-10" db="EMBL/GenBank/DDBJ databases">
        <authorList>
            <person name="Varghese N."/>
            <person name="Submissions S."/>
        </authorList>
    </citation>
    <scope>NUCLEOTIDE SEQUENCE [LARGE SCALE GENOMIC DNA]</scope>
    <source>
        <strain evidence="2">DSM 22951</strain>
    </source>
</reference>
<dbReference type="Proteomes" id="UP000250028">
    <property type="component" value="Unassembled WGS sequence"/>
</dbReference>
<evidence type="ECO:0000313" key="1">
    <source>
        <dbReference type="EMBL" id="SSA35453.1"/>
    </source>
</evidence>